<evidence type="ECO:0000313" key="2">
    <source>
        <dbReference type="EMBL" id="CAD8377835.1"/>
    </source>
</evidence>
<organism evidence="2">
    <name type="scientific">Minutocellus polymorphus</name>
    <dbReference type="NCBI Taxonomy" id="265543"/>
    <lineage>
        <taxon>Eukaryota</taxon>
        <taxon>Sar</taxon>
        <taxon>Stramenopiles</taxon>
        <taxon>Ochrophyta</taxon>
        <taxon>Bacillariophyta</taxon>
        <taxon>Mediophyceae</taxon>
        <taxon>Cymatosirophycidae</taxon>
        <taxon>Cymatosirales</taxon>
        <taxon>Cymatosiraceae</taxon>
        <taxon>Minutocellus</taxon>
    </lineage>
</organism>
<gene>
    <name evidence="2" type="ORF">MPOL1434_LOCUS9726</name>
</gene>
<evidence type="ECO:0000259" key="1">
    <source>
        <dbReference type="Pfam" id="PF01323"/>
    </source>
</evidence>
<dbReference type="PANTHER" id="PTHR13887">
    <property type="entry name" value="GLUTATHIONE S-TRANSFERASE KAPPA"/>
    <property type="match status" value="1"/>
</dbReference>
<proteinExistence type="predicted"/>
<dbReference type="SUPFAM" id="SSF52833">
    <property type="entry name" value="Thioredoxin-like"/>
    <property type="match status" value="1"/>
</dbReference>
<dbReference type="Gene3D" id="3.40.30.10">
    <property type="entry name" value="Glutaredoxin"/>
    <property type="match status" value="1"/>
</dbReference>
<accession>A0A7S0FTL9</accession>
<dbReference type="InterPro" id="IPR036249">
    <property type="entry name" value="Thioredoxin-like_sf"/>
</dbReference>
<feature type="domain" description="DSBA-like thioredoxin" evidence="1">
    <location>
        <begin position="2"/>
        <end position="127"/>
    </location>
</feature>
<protein>
    <recommendedName>
        <fullName evidence="1">DSBA-like thioredoxin domain-containing protein</fullName>
    </recommendedName>
</protein>
<name>A0A7S0FTL9_9STRA</name>
<sequence>MKAAGQSVGIDFTGLTDRSPNTLLAHMLSDHTLEKYGWKKQNEVQEKMFKGYFTEGIYPDADALAYMARECGLDEKEVREALADDGLRHKVTNMVAENNEKVVGGVPMFVINGRPAFSGARDPSSFHMVFDVLLGYRREVR</sequence>
<dbReference type="AlphaFoldDB" id="A0A7S0FTL9"/>
<dbReference type="InterPro" id="IPR001853">
    <property type="entry name" value="DSBA-like_thioredoxin_dom"/>
</dbReference>
<dbReference type="Pfam" id="PF01323">
    <property type="entry name" value="DSBA"/>
    <property type="match status" value="1"/>
</dbReference>
<dbReference type="EMBL" id="HBEJ01016645">
    <property type="protein sequence ID" value="CAD8377835.1"/>
    <property type="molecule type" value="Transcribed_RNA"/>
</dbReference>
<reference evidence="2" key="1">
    <citation type="submission" date="2021-01" db="EMBL/GenBank/DDBJ databases">
        <authorList>
            <person name="Corre E."/>
            <person name="Pelletier E."/>
            <person name="Niang G."/>
            <person name="Scheremetjew M."/>
            <person name="Finn R."/>
            <person name="Kale V."/>
            <person name="Holt S."/>
            <person name="Cochrane G."/>
            <person name="Meng A."/>
            <person name="Brown T."/>
            <person name="Cohen L."/>
        </authorList>
    </citation>
    <scope>NUCLEOTIDE SEQUENCE</scope>
    <source>
        <strain evidence="2">CCMP3303</strain>
    </source>
</reference>
<dbReference type="PANTHER" id="PTHR13887:SF41">
    <property type="entry name" value="THIOREDOXIN SUPERFAMILY PROTEIN"/>
    <property type="match status" value="1"/>
</dbReference>
<dbReference type="GO" id="GO:0016491">
    <property type="term" value="F:oxidoreductase activity"/>
    <property type="evidence" value="ECO:0007669"/>
    <property type="project" value="InterPro"/>
</dbReference>